<reference evidence="3" key="1">
    <citation type="submission" date="2020-03" db="EMBL/GenBank/DDBJ databases">
        <title>The deep terrestrial virosphere.</title>
        <authorList>
            <person name="Holmfeldt K."/>
            <person name="Nilsson E."/>
            <person name="Simone D."/>
            <person name="Lopez-Fernandez M."/>
            <person name="Wu X."/>
            <person name="de Brujin I."/>
            <person name="Lundin D."/>
            <person name="Andersson A."/>
            <person name="Bertilsson S."/>
            <person name="Dopson M."/>
        </authorList>
    </citation>
    <scope>NUCLEOTIDE SEQUENCE</scope>
    <source>
        <strain evidence="2">MM415A01061</strain>
        <strain evidence="3">MM415B02963</strain>
    </source>
</reference>
<gene>
    <name evidence="2" type="ORF">MM415A01061_0013</name>
    <name evidence="3" type="ORF">MM415B02963_0004</name>
</gene>
<dbReference type="AlphaFoldDB" id="A0A6M3KZD0"/>
<evidence type="ECO:0000313" key="3">
    <source>
        <dbReference type="EMBL" id="QJA87536.1"/>
    </source>
</evidence>
<proteinExistence type="predicted"/>
<dbReference type="EMBL" id="MT142340">
    <property type="protein sequence ID" value="QJA78509.1"/>
    <property type="molecule type" value="Genomic_DNA"/>
</dbReference>
<feature type="region of interest" description="Disordered" evidence="1">
    <location>
        <begin position="170"/>
        <end position="199"/>
    </location>
</feature>
<feature type="compositionally biased region" description="Basic and acidic residues" evidence="1">
    <location>
        <begin position="180"/>
        <end position="191"/>
    </location>
</feature>
<accession>A0A6M3KZD0</accession>
<sequence>MAGRGCKLRENKQHQLAFNIYRDLGHKRSYMETAKRIGVSPNTIANWSRRFGWETRLSEHRADLMEREAKGAFLELQDPILNKIKDLIEEVEALIDSVFEPDISGRKVSKIEIKHPDDLIKLVGEYRRILESYYSFVSGGEAGKKKKETRVDKLTVFMGDMTQEERIKVMQGSADGNVPRGDKQPDRRPQDADYTDVSG</sequence>
<dbReference type="EMBL" id="MT142714">
    <property type="protein sequence ID" value="QJA87536.1"/>
    <property type="molecule type" value="Genomic_DNA"/>
</dbReference>
<organism evidence="3">
    <name type="scientific">viral metagenome</name>
    <dbReference type="NCBI Taxonomy" id="1070528"/>
    <lineage>
        <taxon>unclassified sequences</taxon>
        <taxon>metagenomes</taxon>
        <taxon>organismal metagenomes</taxon>
    </lineage>
</organism>
<protein>
    <submittedName>
        <fullName evidence="3">Uncharacterized protein</fullName>
    </submittedName>
</protein>
<evidence type="ECO:0000313" key="2">
    <source>
        <dbReference type="EMBL" id="QJA78509.1"/>
    </source>
</evidence>
<evidence type="ECO:0000256" key="1">
    <source>
        <dbReference type="SAM" id="MobiDB-lite"/>
    </source>
</evidence>
<name>A0A6M3KZD0_9ZZZZ</name>